<dbReference type="Pfam" id="PF13489">
    <property type="entry name" value="Methyltransf_23"/>
    <property type="match status" value="1"/>
</dbReference>
<keyword evidence="1" id="KW-0808">Transferase</keyword>
<keyword evidence="1" id="KW-0489">Methyltransferase</keyword>
<dbReference type="SUPFAM" id="SSF53335">
    <property type="entry name" value="S-adenosyl-L-methionine-dependent methyltransferases"/>
    <property type="match status" value="1"/>
</dbReference>
<dbReference type="Proteomes" id="UP001595617">
    <property type="component" value="Unassembled WGS sequence"/>
</dbReference>
<dbReference type="EMBL" id="JBHRYR010000003">
    <property type="protein sequence ID" value="MFC3853554.1"/>
    <property type="molecule type" value="Genomic_DNA"/>
</dbReference>
<organism evidence="1 2">
    <name type="scientific">Saccharospirillum mangrovi</name>
    <dbReference type="NCBI Taxonomy" id="2161747"/>
    <lineage>
        <taxon>Bacteria</taxon>
        <taxon>Pseudomonadati</taxon>
        <taxon>Pseudomonadota</taxon>
        <taxon>Gammaproteobacteria</taxon>
        <taxon>Oceanospirillales</taxon>
        <taxon>Saccharospirillaceae</taxon>
        <taxon>Saccharospirillum</taxon>
    </lineage>
</organism>
<dbReference type="EC" id="2.1.1.-" evidence="1"/>
<dbReference type="RefSeq" id="WP_380696817.1">
    <property type="nucleotide sequence ID" value="NZ_JBHRYR010000003.1"/>
</dbReference>
<evidence type="ECO:0000313" key="2">
    <source>
        <dbReference type="Proteomes" id="UP001595617"/>
    </source>
</evidence>
<dbReference type="GO" id="GO:0032259">
    <property type="term" value="P:methylation"/>
    <property type="evidence" value="ECO:0007669"/>
    <property type="project" value="UniProtKB-KW"/>
</dbReference>
<accession>A0ABV7ZZ62</accession>
<reference evidence="2" key="1">
    <citation type="journal article" date="2019" name="Int. J. Syst. Evol. Microbiol.">
        <title>The Global Catalogue of Microorganisms (GCM) 10K type strain sequencing project: providing services to taxonomists for standard genome sequencing and annotation.</title>
        <authorList>
            <consortium name="The Broad Institute Genomics Platform"/>
            <consortium name="The Broad Institute Genome Sequencing Center for Infectious Disease"/>
            <person name="Wu L."/>
            <person name="Ma J."/>
        </authorList>
    </citation>
    <scope>NUCLEOTIDE SEQUENCE [LARGE SCALE GENOMIC DNA]</scope>
    <source>
        <strain evidence="2">IBRC 10765</strain>
    </source>
</reference>
<evidence type="ECO:0000313" key="1">
    <source>
        <dbReference type="EMBL" id="MFC3853554.1"/>
    </source>
</evidence>
<name>A0ABV7ZZ62_9GAMM</name>
<comment type="caution">
    <text evidence="1">The sequence shown here is derived from an EMBL/GenBank/DDBJ whole genome shotgun (WGS) entry which is preliminary data.</text>
</comment>
<proteinExistence type="predicted"/>
<gene>
    <name evidence="1" type="ORF">ACFOOG_11975</name>
</gene>
<protein>
    <submittedName>
        <fullName evidence="1">Class I SAM-dependent methyltransferase</fullName>
        <ecNumber evidence="1">2.1.1.-</ecNumber>
    </submittedName>
</protein>
<dbReference type="Gene3D" id="3.40.50.150">
    <property type="entry name" value="Vaccinia Virus protein VP39"/>
    <property type="match status" value="1"/>
</dbReference>
<sequence length="181" mass="21028">MQVLPTQFLSAEDEKAQYDLHENDVHDERYRAFLARTAEPLLTRLISPSHGLDFGCGPGPLLAEMMREAGHSVALYDAFYYPESAVFEQSYDFITATEVAEHLYDVRYWFDRLWCCLRANGWLAIQTRQAVSATDFPAWHYKNDPTHVSFFTPATFQWLALHWRAELTIISDEVVLFQRQS</sequence>
<dbReference type="GO" id="GO:0008168">
    <property type="term" value="F:methyltransferase activity"/>
    <property type="evidence" value="ECO:0007669"/>
    <property type="project" value="UniProtKB-KW"/>
</dbReference>
<dbReference type="InterPro" id="IPR029063">
    <property type="entry name" value="SAM-dependent_MTases_sf"/>
</dbReference>
<keyword evidence="2" id="KW-1185">Reference proteome</keyword>